<accession>A0A2L0F8W8</accession>
<dbReference type="InterPro" id="IPR041698">
    <property type="entry name" value="Methyltransf_25"/>
</dbReference>
<evidence type="ECO:0000256" key="1">
    <source>
        <dbReference type="ARBA" id="ARBA00022603"/>
    </source>
</evidence>
<organism evidence="5 6">
    <name type="scientific">Sorangium cellulosum</name>
    <name type="common">Polyangium cellulosum</name>
    <dbReference type="NCBI Taxonomy" id="56"/>
    <lineage>
        <taxon>Bacteria</taxon>
        <taxon>Pseudomonadati</taxon>
        <taxon>Myxococcota</taxon>
        <taxon>Polyangia</taxon>
        <taxon>Polyangiales</taxon>
        <taxon>Polyangiaceae</taxon>
        <taxon>Sorangium</taxon>
    </lineage>
</organism>
<dbReference type="PANTHER" id="PTHR43464:SF19">
    <property type="entry name" value="UBIQUINONE BIOSYNTHESIS O-METHYLTRANSFERASE, MITOCHONDRIAL"/>
    <property type="match status" value="1"/>
</dbReference>
<evidence type="ECO:0000313" key="6">
    <source>
        <dbReference type="Proteomes" id="UP000238348"/>
    </source>
</evidence>
<proteinExistence type="predicted"/>
<dbReference type="InterPro" id="IPR008854">
    <property type="entry name" value="TPMT"/>
</dbReference>
<evidence type="ECO:0000256" key="3">
    <source>
        <dbReference type="ARBA" id="ARBA00022691"/>
    </source>
</evidence>
<evidence type="ECO:0000259" key="4">
    <source>
        <dbReference type="Pfam" id="PF13649"/>
    </source>
</evidence>
<dbReference type="EMBL" id="CP012673">
    <property type="protein sequence ID" value="AUX48036.1"/>
    <property type="molecule type" value="Genomic_DNA"/>
</dbReference>
<protein>
    <recommendedName>
        <fullName evidence="4">Methyltransferase domain-containing protein</fullName>
    </recommendedName>
</protein>
<dbReference type="PANTHER" id="PTHR43464">
    <property type="entry name" value="METHYLTRANSFERASE"/>
    <property type="match status" value="1"/>
</dbReference>
<reference evidence="5 6" key="1">
    <citation type="submission" date="2015-09" db="EMBL/GenBank/DDBJ databases">
        <title>Sorangium comparison.</title>
        <authorList>
            <person name="Zaburannyi N."/>
            <person name="Bunk B."/>
            <person name="Overmann J."/>
            <person name="Mueller R."/>
        </authorList>
    </citation>
    <scope>NUCLEOTIDE SEQUENCE [LARGE SCALE GENOMIC DNA]</scope>
    <source>
        <strain evidence="5 6">So ce26</strain>
    </source>
</reference>
<dbReference type="AlphaFoldDB" id="A0A2L0F8W8"/>
<sequence>MSGERIFPDWQELYRTTPSESLPWYHEPLDADLEQALERWQVASGRALDLGAGPGTQAIALAGRGFDVTGSDLSQAAVEKAAALAAERGASVRFVQDDILDSRLAERFDVVFDRGCFHCLPPERRGDYARTLGRLVAPGGLFFLKCFSVLEPRDGGPYRFTPGDIREVFGEYFEVLSVHETVYQGSLDPLPRALFVVLKPR</sequence>
<dbReference type="Pfam" id="PF13649">
    <property type="entry name" value="Methyltransf_25"/>
    <property type="match status" value="1"/>
</dbReference>
<dbReference type="InterPro" id="IPR029063">
    <property type="entry name" value="SAM-dependent_MTases_sf"/>
</dbReference>
<name>A0A2L0F8W8_SORCE</name>
<keyword evidence="3" id="KW-0949">S-adenosyl-L-methionine</keyword>
<dbReference type="RefSeq" id="WP_104985951.1">
    <property type="nucleotide sequence ID" value="NZ_CP012673.1"/>
</dbReference>
<gene>
    <name evidence="5" type="ORF">SOCE26_095620</name>
</gene>
<dbReference type="Gene3D" id="3.40.50.150">
    <property type="entry name" value="Vaccinia Virus protein VP39"/>
    <property type="match status" value="1"/>
</dbReference>
<evidence type="ECO:0000256" key="2">
    <source>
        <dbReference type="ARBA" id="ARBA00022679"/>
    </source>
</evidence>
<dbReference type="OrthoDB" id="5298787at2"/>
<feature type="domain" description="Methyltransferase" evidence="4">
    <location>
        <begin position="48"/>
        <end position="140"/>
    </location>
</feature>
<dbReference type="Proteomes" id="UP000238348">
    <property type="component" value="Chromosome"/>
</dbReference>
<dbReference type="SUPFAM" id="SSF53335">
    <property type="entry name" value="S-adenosyl-L-methionine-dependent methyltransferases"/>
    <property type="match status" value="1"/>
</dbReference>
<dbReference type="PROSITE" id="PS51585">
    <property type="entry name" value="SAM_MT_TPMT"/>
    <property type="match status" value="1"/>
</dbReference>
<evidence type="ECO:0000313" key="5">
    <source>
        <dbReference type="EMBL" id="AUX48036.1"/>
    </source>
</evidence>
<dbReference type="CDD" id="cd02440">
    <property type="entry name" value="AdoMet_MTases"/>
    <property type="match status" value="1"/>
</dbReference>
<keyword evidence="1" id="KW-0489">Methyltransferase</keyword>
<dbReference type="GO" id="GO:0032259">
    <property type="term" value="P:methylation"/>
    <property type="evidence" value="ECO:0007669"/>
    <property type="project" value="UniProtKB-KW"/>
</dbReference>
<dbReference type="GO" id="GO:0008757">
    <property type="term" value="F:S-adenosylmethionine-dependent methyltransferase activity"/>
    <property type="evidence" value="ECO:0007669"/>
    <property type="project" value="InterPro"/>
</dbReference>
<keyword evidence="2" id="KW-0808">Transferase</keyword>